<dbReference type="Proteomes" id="UP000239197">
    <property type="component" value="Chromosome"/>
</dbReference>
<keyword evidence="1" id="KW-0472">Membrane</keyword>
<dbReference type="EMBL" id="CP019062">
    <property type="protein sequence ID" value="AVF36115.1"/>
    <property type="molecule type" value="Genomic_DNA"/>
</dbReference>
<dbReference type="OrthoDB" id="6507057at2"/>
<keyword evidence="1" id="KW-1133">Transmembrane helix</keyword>
<dbReference type="AlphaFoldDB" id="A0A2L1UT48"/>
<feature type="transmembrane region" description="Helical" evidence="1">
    <location>
        <begin position="14"/>
        <end position="35"/>
    </location>
</feature>
<proteinExistence type="predicted"/>
<accession>A0A2L1UT48</accession>
<organism evidence="2 3">
    <name type="scientific">Rahnella sikkimica</name>
    <dbReference type="NCBI Taxonomy" id="1805933"/>
    <lineage>
        <taxon>Bacteria</taxon>
        <taxon>Pseudomonadati</taxon>
        <taxon>Pseudomonadota</taxon>
        <taxon>Gammaproteobacteria</taxon>
        <taxon>Enterobacterales</taxon>
        <taxon>Yersiniaceae</taxon>
        <taxon>Rahnella</taxon>
    </lineage>
</organism>
<evidence type="ECO:0000313" key="3">
    <source>
        <dbReference type="Proteomes" id="UP000239197"/>
    </source>
</evidence>
<dbReference type="PROSITE" id="PS51257">
    <property type="entry name" value="PROKAR_LIPOPROTEIN"/>
    <property type="match status" value="1"/>
</dbReference>
<protein>
    <submittedName>
        <fullName evidence="2">Uncharacterized protein</fullName>
    </submittedName>
</protein>
<dbReference type="RefSeq" id="WP_104923562.1">
    <property type="nucleotide sequence ID" value="NZ_CP019062.1"/>
</dbReference>
<keyword evidence="1" id="KW-0812">Transmembrane</keyword>
<sequence length="185" mass="21273">MTNYKKKLPTVKTIILITAFPIVILLVMISCELFLRKDKDAFPVKFPCHGNMIIEAQYDNQRARMVTSLYFSFLGKNKILISLSGTGYLYNNKNVVVEKKTLLRNIYYDSVQESKATETYSLTSRQINIDSVDDFDWRISSLLLMNSFFLTGHTDTLVLKKFGDNALLIENNQSPFTLCVFNKNL</sequence>
<gene>
    <name evidence="2" type="ORF">BV494_14785</name>
</gene>
<keyword evidence="3" id="KW-1185">Reference proteome</keyword>
<name>A0A2L1UT48_9GAMM</name>
<evidence type="ECO:0000256" key="1">
    <source>
        <dbReference type="SAM" id="Phobius"/>
    </source>
</evidence>
<dbReference type="KEGG" id="rox:BV494_14785"/>
<evidence type="ECO:0000313" key="2">
    <source>
        <dbReference type="EMBL" id="AVF36115.1"/>
    </source>
</evidence>
<reference evidence="3" key="1">
    <citation type="submission" date="2017-01" db="EMBL/GenBank/DDBJ databases">
        <title>Genome sequence of Rouxiella sp. ERMR1:05.</title>
        <authorList>
            <person name="Kumar R."/>
            <person name="Singh D."/>
            <person name="Kumar S."/>
        </authorList>
    </citation>
    <scope>NUCLEOTIDE SEQUENCE [LARGE SCALE GENOMIC DNA]</scope>
    <source>
        <strain evidence="3">ERMR1:05</strain>
    </source>
</reference>